<protein>
    <submittedName>
        <fullName evidence="1">Uncharacterized protein</fullName>
    </submittedName>
</protein>
<dbReference type="AlphaFoldDB" id="A0A6C0LIF6"/>
<reference evidence="1" key="1">
    <citation type="journal article" date="2020" name="Nature">
        <title>Giant virus diversity and host interactions through global metagenomics.</title>
        <authorList>
            <person name="Schulz F."/>
            <person name="Roux S."/>
            <person name="Paez-Espino D."/>
            <person name="Jungbluth S."/>
            <person name="Walsh D.A."/>
            <person name="Denef V.J."/>
            <person name="McMahon K.D."/>
            <person name="Konstantinidis K.T."/>
            <person name="Eloe-Fadrosh E.A."/>
            <person name="Kyrpides N.C."/>
            <person name="Woyke T."/>
        </authorList>
    </citation>
    <scope>NUCLEOTIDE SEQUENCE</scope>
    <source>
        <strain evidence="1">GVMAG-M-3300027810-10</strain>
    </source>
</reference>
<accession>A0A6C0LIF6</accession>
<name>A0A6C0LIF6_9ZZZZ</name>
<organism evidence="1">
    <name type="scientific">viral metagenome</name>
    <dbReference type="NCBI Taxonomy" id="1070528"/>
    <lineage>
        <taxon>unclassified sequences</taxon>
        <taxon>metagenomes</taxon>
        <taxon>organismal metagenomes</taxon>
    </lineage>
</organism>
<proteinExistence type="predicted"/>
<sequence length="155" mass="18917">MYVKLKYECILIENMSILSTTLCDSLNSKIPMDICHQISNYIELEIYHLPDDICTLIIKFIPYHQKYIYNKTYYYQFHKFVHFTPYDGYIRNIIRNDLFFVFNHTLHTNVTKWNKKKQFMYRKVKCDSYVSLLNRWCIEYKSNKCRDSIKTILSS</sequence>
<dbReference type="EMBL" id="MN740497">
    <property type="protein sequence ID" value="QHU29775.1"/>
    <property type="molecule type" value="Genomic_DNA"/>
</dbReference>
<evidence type="ECO:0000313" key="1">
    <source>
        <dbReference type="EMBL" id="QHU29775.1"/>
    </source>
</evidence>